<reference evidence="1 2" key="1">
    <citation type="submission" date="2021-09" db="EMBL/GenBank/DDBJ databases">
        <title>Genomic insights and catalytic innovation underlie evolution of tropane alkaloids biosynthesis.</title>
        <authorList>
            <person name="Wang Y.-J."/>
            <person name="Tian T."/>
            <person name="Huang J.-P."/>
            <person name="Huang S.-X."/>
        </authorList>
    </citation>
    <scope>NUCLEOTIDE SEQUENCE [LARGE SCALE GENOMIC DNA]</scope>
    <source>
        <strain evidence="1">KIB-2018</strain>
        <tissue evidence="1">Leaf</tissue>
    </source>
</reference>
<dbReference type="PANTHER" id="PTHR36795:SF2">
    <property type="entry name" value="OS01G0938400 PROTEIN"/>
    <property type="match status" value="1"/>
</dbReference>
<organism evidence="1 2">
    <name type="scientific">Erythroxylum novogranatense</name>
    <dbReference type="NCBI Taxonomy" id="1862640"/>
    <lineage>
        <taxon>Eukaryota</taxon>
        <taxon>Viridiplantae</taxon>
        <taxon>Streptophyta</taxon>
        <taxon>Embryophyta</taxon>
        <taxon>Tracheophyta</taxon>
        <taxon>Spermatophyta</taxon>
        <taxon>Magnoliopsida</taxon>
        <taxon>eudicotyledons</taxon>
        <taxon>Gunneridae</taxon>
        <taxon>Pentapetalae</taxon>
        <taxon>rosids</taxon>
        <taxon>fabids</taxon>
        <taxon>Malpighiales</taxon>
        <taxon>Erythroxylaceae</taxon>
        <taxon>Erythroxylum</taxon>
    </lineage>
</organism>
<dbReference type="EMBL" id="JAIWQS010000011">
    <property type="protein sequence ID" value="KAJ8750180.1"/>
    <property type="molecule type" value="Genomic_DNA"/>
</dbReference>
<comment type="caution">
    <text evidence="1">The sequence shown here is derived from an EMBL/GenBank/DDBJ whole genome shotgun (WGS) entry which is preliminary data.</text>
</comment>
<dbReference type="Proteomes" id="UP001159364">
    <property type="component" value="Linkage Group LG11"/>
</dbReference>
<sequence length="124" mass="14691">MASANKFRYQRLKHEGLGHEENERFNVVRSRNWRKLRRVHTRRFRLKVPGLKRYLKRKVRLVRVSCAKVLRRLKEGKGHFGDLFSGNYLFLHVNPASLKCFDKHYPGSNLNFSGCPSRYHIPGV</sequence>
<accession>A0AAV8SDY9</accession>
<evidence type="ECO:0000313" key="2">
    <source>
        <dbReference type="Proteomes" id="UP001159364"/>
    </source>
</evidence>
<evidence type="ECO:0000313" key="1">
    <source>
        <dbReference type="EMBL" id="KAJ8750180.1"/>
    </source>
</evidence>
<name>A0AAV8SDY9_9ROSI</name>
<proteinExistence type="predicted"/>
<dbReference type="PANTHER" id="PTHR36795">
    <property type="entry name" value="OS01G0938400 PROTEIN"/>
    <property type="match status" value="1"/>
</dbReference>
<gene>
    <name evidence="1" type="ORF">K2173_014095</name>
</gene>
<keyword evidence="2" id="KW-1185">Reference proteome</keyword>
<dbReference type="AlphaFoldDB" id="A0AAV8SDY9"/>
<protein>
    <recommendedName>
        <fullName evidence="3">Ribosomal protein S4</fullName>
    </recommendedName>
</protein>
<evidence type="ECO:0008006" key="3">
    <source>
        <dbReference type="Google" id="ProtNLM"/>
    </source>
</evidence>